<dbReference type="InterPro" id="IPR053135">
    <property type="entry name" value="AKR2_Oxidoreductase"/>
</dbReference>
<gene>
    <name evidence="2" type="ORF">A8926_7048</name>
</gene>
<feature type="domain" description="NADP-dependent oxidoreductase" evidence="1">
    <location>
        <begin position="51"/>
        <end position="308"/>
    </location>
</feature>
<name>A0A2N3Y7M9_SACSN</name>
<reference evidence="2" key="1">
    <citation type="submission" date="2017-12" db="EMBL/GenBank/DDBJ databases">
        <title>Sequencing the genomes of 1000 Actinobacteria strains.</title>
        <authorList>
            <person name="Klenk H.-P."/>
        </authorList>
    </citation>
    <scope>NUCLEOTIDE SEQUENCE [LARGE SCALE GENOMIC DNA]</scope>
    <source>
        <strain evidence="2">DSM 44228</strain>
    </source>
</reference>
<dbReference type="SUPFAM" id="SSF51430">
    <property type="entry name" value="NAD(P)-linked oxidoreductase"/>
    <property type="match status" value="1"/>
</dbReference>
<dbReference type="PANTHER" id="PTHR43312:SF1">
    <property type="entry name" value="NADP-DEPENDENT OXIDOREDUCTASE DOMAIN-CONTAINING PROTEIN"/>
    <property type="match status" value="1"/>
</dbReference>
<dbReference type="AlphaFoldDB" id="A0A2N3Y7M9"/>
<dbReference type="InterPro" id="IPR036812">
    <property type="entry name" value="NAD(P)_OxRdtase_dom_sf"/>
</dbReference>
<protein>
    <submittedName>
        <fullName evidence="2">Aryl-alcohol dehydrogenase-like predicted oxidoreductase</fullName>
    </submittedName>
</protein>
<dbReference type="InterPro" id="IPR023210">
    <property type="entry name" value="NADP_OxRdtase_dom"/>
</dbReference>
<comment type="caution">
    <text evidence="2">The sequence shown here is derived from an EMBL/GenBank/DDBJ whole genome shotgun (WGS) entry which is preliminary data.</text>
</comment>
<dbReference type="Pfam" id="PF00248">
    <property type="entry name" value="Aldo_ket_red"/>
    <property type="match status" value="1"/>
</dbReference>
<dbReference type="STRING" id="994479.GCA_000194155_05063"/>
<dbReference type="EMBL" id="PJNB01000001">
    <property type="protein sequence ID" value="PKW18910.1"/>
    <property type="molecule type" value="Genomic_DNA"/>
</dbReference>
<dbReference type="Proteomes" id="UP000233786">
    <property type="component" value="Unassembled WGS sequence"/>
</dbReference>
<organism evidence="2 3">
    <name type="scientific">Saccharopolyspora spinosa</name>
    <dbReference type="NCBI Taxonomy" id="60894"/>
    <lineage>
        <taxon>Bacteria</taxon>
        <taxon>Bacillati</taxon>
        <taxon>Actinomycetota</taxon>
        <taxon>Actinomycetes</taxon>
        <taxon>Pseudonocardiales</taxon>
        <taxon>Pseudonocardiaceae</taxon>
        <taxon>Saccharopolyspora</taxon>
    </lineage>
</organism>
<evidence type="ECO:0000313" key="3">
    <source>
        <dbReference type="Proteomes" id="UP000233786"/>
    </source>
</evidence>
<accession>A0A2N3Y7M9</accession>
<evidence type="ECO:0000259" key="1">
    <source>
        <dbReference type="Pfam" id="PF00248"/>
    </source>
</evidence>
<sequence length="327" mass="36278">MRRSDSDYFPGMFPAQQPVQRLGLGLAALGRPAYINVGRADVLPVQRTAQAMRERTRTVLDAAYANGIRWVDTARSYGSAEQFLAEWLRERGHQDVTVSSKWGYAYVAQWRIETEVHEVKEHSVERLRTQWAETRTLLGDRIDLYQVHSLTTGSPLFEDLALQHELARIRDAGVLLGFSTSGAAQGDTIESAWEIEVGGRQLFGAVQSTWNTLEPSVGRYLAEAHTGGWRVLVKETLANGRLAVDPPPAMAKIADRHGVGTDAIALAHVLRQPWAGVVLMGAASVEQLESNLAACRVELTDRDIDALRPLARDAATYWGERAELPWR</sequence>
<dbReference type="PANTHER" id="PTHR43312">
    <property type="entry name" value="D-THREO-ALDOSE 1-DEHYDROGENASE"/>
    <property type="match status" value="1"/>
</dbReference>
<dbReference type="Gene3D" id="3.20.20.100">
    <property type="entry name" value="NADP-dependent oxidoreductase domain"/>
    <property type="match status" value="1"/>
</dbReference>
<proteinExistence type="predicted"/>
<keyword evidence="3" id="KW-1185">Reference proteome</keyword>
<evidence type="ECO:0000313" key="2">
    <source>
        <dbReference type="EMBL" id="PKW18910.1"/>
    </source>
</evidence>